<dbReference type="GO" id="GO:0005829">
    <property type="term" value="C:cytosol"/>
    <property type="evidence" value="ECO:0007669"/>
    <property type="project" value="TreeGrafter"/>
</dbReference>
<dbReference type="GO" id="GO:0004239">
    <property type="term" value="F:initiator methionyl aminopeptidase activity"/>
    <property type="evidence" value="ECO:0007669"/>
    <property type="project" value="UniProtKB-UniRule"/>
</dbReference>
<evidence type="ECO:0000256" key="3">
    <source>
        <dbReference type="ARBA" id="ARBA00022670"/>
    </source>
</evidence>
<dbReference type="HOGENOM" id="CLU_015857_0_0_6"/>
<dbReference type="GO" id="GO:0006508">
    <property type="term" value="P:proteolysis"/>
    <property type="evidence" value="ECO:0007669"/>
    <property type="project" value="UniProtKB-KW"/>
</dbReference>
<dbReference type="EC" id="3.4.11.18" evidence="6 7"/>
<dbReference type="SUPFAM" id="SSF55920">
    <property type="entry name" value="Creatinase/aminopeptidase"/>
    <property type="match status" value="1"/>
</dbReference>
<feature type="binding site" evidence="6">
    <location>
        <position position="307"/>
    </location>
    <ligand>
        <name>a divalent metal cation</name>
        <dbReference type="ChEBI" id="CHEBI:60240"/>
        <label>2</label>
        <note>catalytic</note>
    </ligand>
</feature>
<feature type="binding site" evidence="6">
    <location>
        <position position="274"/>
    </location>
    <ligand>
        <name>a divalent metal cation</name>
        <dbReference type="ChEBI" id="CHEBI:60240"/>
        <label>2</label>
        <note>catalytic</note>
    </ligand>
</feature>
<protein>
    <recommendedName>
        <fullName evidence="6 7">Methionine aminopeptidase</fullName>
        <shortName evidence="6">MAP</shortName>
        <shortName evidence="6">MetAP</shortName>
        <ecNumber evidence="6 7">3.4.11.18</ecNumber>
    </recommendedName>
    <alternativeName>
        <fullName evidence="6">Peptidase M</fullName>
    </alternativeName>
</protein>
<dbReference type="EMBL" id="AE013598">
    <property type="protein sequence ID" value="AAW75237.1"/>
    <property type="molecule type" value="Genomic_DNA"/>
</dbReference>
<dbReference type="NCBIfam" id="TIGR00500">
    <property type="entry name" value="met_pdase_I"/>
    <property type="match status" value="1"/>
</dbReference>
<dbReference type="CDD" id="cd01086">
    <property type="entry name" value="MetAP1"/>
    <property type="match status" value="1"/>
</dbReference>
<evidence type="ECO:0000313" key="9">
    <source>
        <dbReference type="EMBL" id="AAW75237.1"/>
    </source>
</evidence>
<name>Q5H1D4_XANOR</name>
<feature type="binding site" evidence="6">
    <location>
        <position position="338"/>
    </location>
    <ligand>
        <name>a divalent metal cation</name>
        <dbReference type="ChEBI" id="CHEBI:60240"/>
        <label>2</label>
        <note>catalytic</note>
    </ligand>
</feature>
<evidence type="ECO:0000313" key="10">
    <source>
        <dbReference type="Proteomes" id="UP000006735"/>
    </source>
</evidence>
<feature type="domain" description="Peptidase M24" evidence="8">
    <location>
        <begin position="115"/>
        <end position="345"/>
    </location>
</feature>
<dbReference type="InterPro" id="IPR036005">
    <property type="entry name" value="Creatinase/aminopeptidase-like"/>
</dbReference>
<feature type="binding site" evidence="6">
    <location>
        <position position="211"/>
    </location>
    <ligand>
        <name>a divalent metal cation</name>
        <dbReference type="ChEBI" id="CHEBI:60240"/>
        <label>1</label>
    </ligand>
</feature>
<dbReference type="GO" id="GO:0046872">
    <property type="term" value="F:metal ion binding"/>
    <property type="evidence" value="ECO:0007669"/>
    <property type="project" value="UniProtKB-UniRule"/>
</dbReference>
<dbReference type="AlphaFoldDB" id="Q5H1D4"/>
<keyword evidence="4 6" id="KW-0479">Metal-binding</keyword>
<dbReference type="PRINTS" id="PR00599">
    <property type="entry name" value="MAPEPTIDASE"/>
</dbReference>
<comment type="catalytic activity">
    <reaction evidence="6 7">
        <text>Release of N-terminal amino acids, preferentially methionine, from peptides and arylamides.</text>
        <dbReference type="EC" id="3.4.11.18"/>
    </reaction>
</comment>
<feature type="binding site" evidence="6">
    <location>
        <position position="281"/>
    </location>
    <ligand>
        <name>substrate</name>
    </ligand>
</feature>
<evidence type="ECO:0000256" key="4">
    <source>
        <dbReference type="ARBA" id="ARBA00022723"/>
    </source>
</evidence>
<evidence type="ECO:0000259" key="8">
    <source>
        <dbReference type="Pfam" id="PF00557"/>
    </source>
</evidence>
<keyword evidence="10" id="KW-1185">Reference proteome</keyword>
<feature type="binding site" evidence="6">
    <location>
        <position position="338"/>
    </location>
    <ligand>
        <name>a divalent metal cation</name>
        <dbReference type="ChEBI" id="CHEBI:60240"/>
        <label>1</label>
    </ligand>
</feature>
<dbReference type="KEGG" id="xoo:XOO1983"/>
<gene>
    <name evidence="6 9" type="primary">map</name>
    <name evidence="9" type="ordered locus">XOO1983</name>
</gene>
<dbReference type="PANTHER" id="PTHR43330:SF27">
    <property type="entry name" value="METHIONINE AMINOPEPTIDASE"/>
    <property type="match status" value="1"/>
</dbReference>
<evidence type="ECO:0000256" key="2">
    <source>
        <dbReference type="ARBA" id="ARBA00022438"/>
    </source>
</evidence>
<comment type="similarity">
    <text evidence="6">Belongs to the peptidase M24A family. Methionine aminopeptidase type 1 subfamily.</text>
</comment>
<comment type="subunit">
    <text evidence="6">Monomer.</text>
</comment>
<comment type="cofactor">
    <cofactor evidence="6">
        <name>Co(2+)</name>
        <dbReference type="ChEBI" id="CHEBI:48828"/>
    </cofactor>
    <cofactor evidence="6">
        <name>Zn(2+)</name>
        <dbReference type="ChEBI" id="CHEBI:29105"/>
    </cofactor>
    <cofactor evidence="6">
        <name>Mn(2+)</name>
        <dbReference type="ChEBI" id="CHEBI:29035"/>
    </cofactor>
    <cofactor evidence="6">
        <name>Fe(2+)</name>
        <dbReference type="ChEBI" id="CHEBI:29033"/>
    </cofactor>
    <text evidence="6">Binds 2 divalent metal cations per subunit. Has a high-affinity and a low affinity metal-binding site. The true nature of the physiological cofactor is under debate. The enzyme is active with cobalt, zinc, manganese or divalent iron ions. Most likely, methionine aminopeptidases function as mononuclear Fe(2+)-metalloproteases under physiological conditions, and the catalytically relevant metal-binding site has been assigned to the histidine-containing high-affinity site.</text>
</comment>
<dbReference type="Proteomes" id="UP000006735">
    <property type="component" value="Chromosome"/>
</dbReference>
<dbReference type="InterPro" id="IPR000994">
    <property type="entry name" value="Pept_M24"/>
</dbReference>
<accession>Q5H1D4</accession>
<sequence>MTGLVIDDATICRLPCNASAVPTITPNSQAIYLCRLVFFVKLRCPADDFVNADFDAYCAASHMHGRSRRDFAAPSAWRCTANVLQKTSAWIVQIHAESAIIAFMSVNLKTKEEIELMRVAGRLAAEVLDVVARYVQPGVTTAELDRICHDHIVNVQGTIPANVGYRGFPKSVCTSVNNVICHGIPSAAKVLKDGDIVNIDVTVIKDGWHGDTSRMYYVGTPSVMAKRLVDTTYEAMWRGIRAVKPGATLGDVGHAIQKFAESERFSVVRDYCGHGIGKVYHDEPQVMHYGRPGEGLVLKPGMTFTIEPMINEGTYHHKTLPDGWTVVTKDRKLSAQWEHMVAVTEDGVDVLTLSANSPAPV</sequence>
<dbReference type="InterPro" id="IPR002467">
    <property type="entry name" value="Pept_M24A_MAP1"/>
</dbReference>
<dbReference type="PANTHER" id="PTHR43330">
    <property type="entry name" value="METHIONINE AMINOPEPTIDASE"/>
    <property type="match status" value="1"/>
</dbReference>
<dbReference type="PROSITE" id="PS00680">
    <property type="entry name" value="MAP_1"/>
    <property type="match status" value="1"/>
</dbReference>
<dbReference type="HAMAP" id="MF_01974">
    <property type="entry name" value="MetAP_1"/>
    <property type="match status" value="1"/>
</dbReference>
<organism evidence="9 10">
    <name type="scientific">Xanthomonas oryzae pv. oryzae (strain KACC10331 / KXO85)</name>
    <dbReference type="NCBI Taxonomy" id="291331"/>
    <lineage>
        <taxon>Bacteria</taxon>
        <taxon>Pseudomonadati</taxon>
        <taxon>Pseudomonadota</taxon>
        <taxon>Gammaproteobacteria</taxon>
        <taxon>Lysobacterales</taxon>
        <taxon>Lysobacteraceae</taxon>
        <taxon>Xanthomonas</taxon>
    </lineage>
</organism>
<feature type="binding site" evidence="6">
    <location>
        <position position="211"/>
    </location>
    <ligand>
        <name>a divalent metal cation</name>
        <dbReference type="ChEBI" id="CHEBI:60240"/>
        <label>2</label>
        <note>catalytic</note>
    </ligand>
</feature>
<dbReference type="GO" id="GO:0070006">
    <property type="term" value="F:metalloaminopeptidase activity"/>
    <property type="evidence" value="ECO:0007669"/>
    <property type="project" value="UniProtKB-UniRule"/>
</dbReference>
<evidence type="ECO:0000256" key="6">
    <source>
        <dbReference type="HAMAP-Rule" id="MF_01974"/>
    </source>
</evidence>
<dbReference type="Pfam" id="PF00557">
    <property type="entry name" value="Peptidase_M24"/>
    <property type="match status" value="1"/>
</dbReference>
<keyword evidence="3 6" id="KW-0645">Protease</keyword>
<feature type="binding site" evidence="6">
    <location>
        <position position="200"/>
    </location>
    <ligand>
        <name>a divalent metal cation</name>
        <dbReference type="ChEBI" id="CHEBI:60240"/>
        <label>1</label>
    </ligand>
</feature>
<evidence type="ECO:0000256" key="1">
    <source>
        <dbReference type="ARBA" id="ARBA00002521"/>
    </source>
</evidence>
<evidence type="ECO:0000256" key="5">
    <source>
        <dbReference type="ARBA" id="ARBA00022801"/>
    </source>
</evidence>
<comment type="function">
    <text evidence="1 6">Removes the N-terminal methionine from nascent proteins. The N-terminal methionine is often cleaved when the second residue in the primary sequence is small and uncharged (Met-Ala-, Cys, Gly, Pro, Ser, Thr, or Val). Requires deformylation of the N(alpha)-formylated initiator methionine before it can be hydrolyzed.</text>
</comment>
<keyword evidence="2 6" id="KW-0031">Aminopeptidase</keyword>
<dbReference type="STRING" id="291331.XOO1983"/>
<feature type="binding site" evidence="6">
    <location>
        <position position="182"/>
    </location>
    <ligand>
        <name>substrate</name>
    </ligand>
</feature>
<proteinExistence type="inferred from homology"/>
<keyword evidence="5 6" id="KW-0378">Hydrolase</keyword>
<dbReference type="InterPro" id="IPR001714">
    <property type="entry name" value="Pept_M24_MAP"/>
</dbReference>
<reference evidence="9 10" key="1">
    <citation type="journal article" date="2005" name="Nucleic Acids Res.">
        <title>The genome sequence of Xanthomonas oryzae pathovar oryzae KACC10331, the bacterial blight pathogen of rice.</title>
        <authorList>
            <person name="Lee B.M."/>
            <person name="Park Y.J."/>
            <person name="Park D.S."/>
            <person name="Kang H.W."/>
            <person name="Kim J.G."/>
            <person name="Song E.S."/>
            <person name="Park I.C."/>
            <person name="Yoon U.H."/>
            <person name="Hahn J.H."/>
            <person name="Koo B.S."/>
            <person name="Lee G.B."/>
            <person name="Kim H."/>
            <person name="Park H.S."/>
            <person name="Yoon K.O."/>
            <person name="Kim J.H."/>
            <person name="Jung C.H."/>
            <person name="Koh N.H."/>
            <person name="Seo J.S."/>
            <person name="Go S.J."/>
        </authorList>
    </citation>
    <scope>NUCLEOTIDE SEQUENCE [LARGE SCALE GENOMIC DNA]</scope>
    <source>
        <strain evidence="10">KACC10331 / KXO85</strain>
    </source>
</reference>
<dbReference type="Gene3D" id="3.90.230.10">
    <property type="entry name" value="Creatinase/methionine aminopeptidase superfamily"/>
    <property type="match status" value="1"/>
</dbReference>
<evidence type="ECO:0000256" key="7">
    <source>
        <dbReference type="RuleBase" id="RU003653"/>
    </source>
</evidence>
<dbReference type="MEROPS" id="M24.001"/>